<dbReference type="STRING" id="1403190.A0A0F0I6D7"/>
<feature type="compositionally biased region" description="Polar residues" evidence="1">
    <location>
        <begin position="1151"/>
        <end position="1165"/>
    </location>
</feature>
<feature type="compositionally biased region" description="Low complexity" evidence="1">
    <location>
        <begin position="2338"/>
        <end position="2349"/>
    </location>
</feature>
<proteinExistence type="predicted"/>
<feature type="compositionally biased region" description="Low complexity" evidence="1">
    <location>
        <begin position="1847"/>
        <end position="1872"/>
    </location>
</feature>
<feature type="compositionally biased region" description="Basic and acidic residues" evidence="1">
    <location>
        <begin position="4024"/>
        <end position="4039"/>
    </location>
</feature>
<feature type="compositionally biased region" description="Basic and acidic residues" evidence="1">
    <location>
        <begin position="4364"/>
        <end position="4375"/>
    </location>
</feature>
<feature type="region of interest" description="Disordered" evidence="1">
    <location>
        <begin position="2725"/>
        <end position="3337"/>
    </location>
</feature>
<feature type="compositionally biased region" description="Polar residues" evidence="1">
    <location>
        <begin position="4951"/>
        <end position="4962"/>
    </location>
</feature>
<feature type="region of interest" description="Disordered" evidence="1">
    <location>
        <begin position="3355"/>
        <end position="3708"/>
    </location>
</feature>
<feature type="compositionally biased region" description="Basic residues" evidence="1">
    <location>
        <begin position="760"/>
        <end position="770"/>
    </location>
</feature>
<feature type="compositionally biased region" description="Polar residues" evidence="1">
    <location>
        <begin position="5162"/>
        <end position="5172"/>
    </location>
</feature>
<feature type="compositionally biased region" description="Basic and acidic residues" evidence="1">
    <location>
        <begin position="1359"/>
        <end position="1380"/>
    </location>
</feature>
<feature type="compositionally biased region" description="Basic and acidic residues" evidence="1">
    <location>
        <begin position="656"/>
        <end position="667"/>
    </location>
</feature>
<feature type="compositionally biased region" description="Basic and acidic residues" evidence="1">
    <location>
        <begin position="2548"/>
        <end position="2557"/>
    </location>
</feature>
<feature type="region of interest" description="Disordered" evidence="1">
    <location>
        <begin position="1993"/>
        <end position="2092"/>
    </location>
</feature>
<feature type="compositionally biased region" description="Basic and acidic residues" evidence="1">
    <location>
        <begin position="3202"/>
        <end position="3212"/>
    </location>
</feature>
<feature type="region of interest" description="Disordered" evidence="1">
    <location>
        <begin position="1272"/>
        <end position="1380"/>
    </location>
</feature>
<feature type="compositionally biased region" description="Polar residues" evidence="1">
    <location>
        <begin position="4807"/>
        <end position="4816"/>
    </location>
</feature>
<feature type="compositionally biased region" description="Basic and acidic residues" evidence="1">
    <location>
        <begin position="4286"/>
        <end position="4303"/>
    </location>
</feature>
<feature type="compositionally biased region" description="Low complexity" evidence="1">
    <location>
        <begin position="3356"/>
        <end position="3366"/>
    </location>
</feature>
<feature type="compositionally biased region" description="Low complexity" evidence="1">
    <location>
        <begin position="3614"/>
        <end position="3626"/>
    </location>
</feature>
<evidence type="ECO:0000313" key="2">
    <source>
        <dbReference type="EMBL" id="KJK61518.1"/>
    </source>
</evidence>
<sequence length="5727" mass="619815">MFKALLAGGRSSDARSSSSSTSSSRRRTESKASSTVSRKPSRGDDRDRGLGDLSAYQTPGNRSKRYAPSAAGDSVASSYATAEPHSVIEPDRNVIERAPRRRDTDDSERRDRYPDSDGSDDEPRRRRNRSRSQSHERTRERPDNTDGLDNGNRGSGHRRERRRTQPDEMPSVPISGGEADSAPKVGAFDHPQFPPPFHNTPPVTSMPSSPNVPGVYDPHVQQQFPGQFPAFVAEPYPPNPAGAAADYYGDQGQSVAQQPGVRPEPPKIIPNTQAHLMPASPHPNPPQEPSSMGQTPAAADYYADDTDPEIQAPEQSSKPPLGPTPKPPRPTIQTEGVLGPAATATAHDEGSPQGIGSGSSPLLVESSMPTSVPLTGTNPSKPPNAPGIGTAVGAAAATAAAGYVMGHHHQSSLNVEHPSQSGNQNNGEDFPNLVGPAGPSTYSDQLNAPPLNTAGAETAAYAADPSHPHHAALYHGASFQSGGLAFQQRQRGPLDKFIDFWRDAEGVGMFEDYTETIGVCRHCFEPGTSSRDAPRRHYYRRRRRSSDRYSSRVGKPSRYSSSEDEGRRRKKTSISSWLPGMLAGYTPFLKKDFENTYIDRSGRPASSPSDNENLSTLEKQSHTSRGVYGRSPRRSYEGLRDNESRRLSHSTSRSSSKSEKHPVHRDVGIAIAGVSENQPRRSRSPRKSKSRKSSSSESSFVDISRPSKKSVGGLSSFFTPSENRRKRQSKKRRSVFSFNNSSSSSLDADLAFGNGYAKRPTGKSKRRSKKKDQDDVDAALLGIGAAATAIADSTQHRSRRTGEVLMKKEPTSARLGYSSSATNDDAWEDVDSGDQSSSSVSSALAFGGSGLYGSSESPTSDSGTSLWGWRWGNRKSKKQKRTRSNASESRFPTNAALTAGALGTAALAHRYNNQGKRTSEGTESGAGNLQHVAPVPTSDPSHFDAVNVPPSPPQPVIRPRGHIPLQQPQPVAPVSQAVYTSQGETIPPYTAPSRPPPFVNTLSNYDYQAQGSGLREHGIPLYRDFTDIRSNVNRPPRRSDTSPVFHTEPLVSTSVPSVKRRSTMKDQGSVQFDLTREQAEKERRTDHLEHQKRDHGFQGVELIDREAHADKNRSRRYYEGHRDSDFGSQEEYGREPRGERGPASWADLGTSAGSVLSGQSFSGNPSESSQRSHQERSEKRRAERRRASGSEISSGLPMPERAYDDVDQRPNPVPAQEHFKTSLFRDIPRKKPVHDDYAQFFAPKELRHSPDTYARREPASIPTIIEVEPASQKIKATEEHPPENHGLPWPVPELKVVEPTPPQSQSGSVRDIASPIPSPPEVLDDDRISKRSTTGSRVSWGKDETREYEVPSTSSELDSTDHDIVADRGQERQTDSEPTREIAAIQADLPMGATNGYNPDIEVAATAGAAAEVLGFDPSLVSVITEKFVSPSRAGSYVGGAVTPDDGEKQPILNKFVENGPLYSEPVSISDSVRTFHDDQQPSSIAQEVIQQLSGEQASEIGELSGRTVEKPNEGRPTLVFRDKRSGTKSTSEEVSHMPGGFELEESTSQREPRGNTQEPVQDDPRSIIPAAIPRDSETPMEGANCSKYSRDSDILSQASPPAVEEGSTIEKKKRKKRHSKRGSGTFDDSVSVASSPARVEETSDRDRSMDEQAKEKRAGGILSNIFGSKVSEPLASRKSSSDSYPSREVQSEVGPPGSGESRRQRREEKRRQKYGELSDSGKTTEREKDRTISQDGDQPSFLAGSPEMPYQVGDSDREGASGRISSTEAELAGLGLDVFEQRPRSRSASPPAPGRTMDLSPKSQSRPNSPRLARGHEDVQGQQSRRSSGVRPIESPTAVPLHFRRPPTTSPRAHRSSSASSIAAPSPGSPTGRSRRPASGEFIYSREMRPLWLVEHHGSKIEAQPEEPLPSLPSSKTSSVNASAEDLASLQDEKIWEKLDLSPSIHGDQRPIDVDMPSNSQHGVLGSEEVTPTAASFGQMNTNQLLRKDKPKYEFHSPSELLQDPSTYPELPPSPTMGALPSAEGSAVGVKDAGGLERNLDSLPPLPLSRPSTPEKEQIRASDAAEGYLTRELTAPEVEAPRTSGSVAPSADVDTTIMNVLNVDLPDLQPSDEKTRTKVTQRNIKSGDALMSDESTSRDLSTEVVPVPPAVQIPTTEAIEKGREDPGYAATSPTEVVNFTVVDPLLPAGEERALSAEPLQAVTTDETKAGISDTADEITQPQEAQRGMKSEPQKSATGDNVSLGSAEAKLESNPNLTSATIISVEGEETETVDEAAVTESAKQTRESTDKAADEVAQVPTEEVVVGATSPSSSKKKKKDKKKKPKSVDIHEPESQDTPATALAALSTPEDVEKIDEAMTQGGSSIGQISLPEDTDRPSEAEVESATDLSKPDEAANVQAPVDMPISEPEPVVDIIKTEDALATENELAVKDLKAGEKADTQIPEGRPPLDWEPTAQAINPQNVVDLAASTNPTKQEPPLEIPQSEDAHPASDTLATEQEPNSEVLVTDVARTMQAPEATTIPVQGLPKAEDAPIITDVFSPEQAMPRAEEEAHQESLESDQMLDPNAKPAATDREAAADTDVLTDNLETEEDRRKESKSFDSNESVKELGDVEVVTSSQTEPEVTLQASEEPSRSAIDDYQPVNEVLLPSEEITSSSEYPVQGTMEGAESLELSGQDAVLPETPFEQPELQESTEHNASVREEAPGVVFEPSTAVLEQSTVAAPLSGLGGENSSAAGLQEGLSTETSAVDPAPVESGSGPLQLESEQTTRTDKAEAPMEPGSGEISPEQQQMQGNPAPVEPISSPEPAAEIADAGTKTQGADVTDPQTENSLSRRNCNMEKSKRDSDMEPPVEKVVGDVPPDVLSNDGATPQVEDEPAIPPKEEPEARQPEEAPDNAHEGAINVSPETMPGAAAERPIESRDACSAETAQKAGSEEAPEGQPTKKGKKKKKNRKSISSDPQAVADAETQPPLSAEGLPAETPLAETSGVVYPTDDKHIPQEATATNGVAETTETVDAIPAAETESNVPVENLAETNYSPPHISEHVPDDPVPDAEPEAGGSSPAGKKNKKKKKKKQSLPSLPDAHVAATEPTSNTEVASPNIDIPVAIEKPPATEGQELVQEEATGSEQPLDVTEAVEDTASPETAPAMSAAEKKKTKKEQKKHRKSASLDEKLASDSAINPSPENALLERDPTSVGESAPVKEPEEHDASTEEPTVVDELASEQPRVETVTDTEPAVALNEGLDEQSQEPAQQEPEETPTDIAGVSAIEAGNLELGQTQHTDHTPSDFEGTYENEKHSGADAEERHMVERMGVEEETTGEKQVEVESGDATLDAAPTMNADTALEQLKKEAPIEEAAPEQTIAADIPLTDIVPQDTLEQPQEEAPSEEAASEQTKDTDMPLTNVVPQDTLEQPQEGTLNETAVPEQIKDADIPLVDIVPQDAPEQPQEVTLNEKSAPEQTEDAEISLADVIPQNAVDGEAEPPAPKKSKKDKKKKKKQQSISLADDQPAAAREETVEEPSDARSDLLEISGQPQLSFPDNVAEEPQHAFSEKPTQQSEANEPEPTESPEQADLTRPVEPEPMADTQESVSKKKAKKDKKKRKSVSFANNEQEAPTKPSETTETTEASHHVREASQPPEQTNEQMAEASSLVQQNHGNADNTTADEVQPGETTADLHKGVPRVALGEDGSESNKEVVPHDEQVTQPYNDSVTEAQASTLGPIDPDFIGQTPSVARELVNETTVPEGGYANDDASVIEPLEEQVQQGTGILTAPETSEKHEVGSAPEASVPETPSTSMQESTVVVQEAEQESGPSKSKKDKKKKKKRKTQETIENETSVVPEPSIEEAPVQAEEDNRTAAPGVIEEVIEPDNAAKPSEISSQDVPSLAPESIVEHARAETEQVVDGTVHEVNESEGTEQQAREQPETPQNDGAPAMSAKERKKAKKKERKRQSKNLDGSGAASTAAESASIVPEEKTQGPLINASTTSTGDVAHDATATQVSAGLKPSDPSVDTATLPAEDDGKENQSHGTESHGENDKNLFWTDHMVSSQVDQQQATPVDSPTQPVPENTEAEKVVVSGESVTMSEQIEVGTEDHVSTPEQEATSEADRVTLEPLPAEDVSAETDESGKVFTPNGDELKSLQDTTAETTGQGARKDTMPAQTDEKLEEKDQEAVPEASLIAVEVPDTSVDDPQATDEKAVSLFPAEAGVPEDIRETNTGSVIDVEKLEAIAPWKDLHQAQQPDDSQPEDNSSQSNPISTTATEHVTHEAKNSELQVSNAGPATENDTKEDKTASPRETRLEAVDLVSDSQTVEESRCSGAEVTKKSKSAEASSEIQAEPGDLLPVSSGEENRENKETPAVSDTAREKPDGRETIAELPGANKRATLDPVESLGPRSQPLAEKELQTSIEPTPEQLNHEELKGVTEKGEEENMTQTLSRKASKKQKKKAKKQAKATSIEMADPSPAESKRRINAGSNLEAIVGSTAITGAAESSLSPGEKPIQDQMQGPQSVSGVSKPVFEAISSIEERSPPMAKEVPAQTQAMHELQEGEDNDAEAQGKLSNQTSEGGDPEAAEERVGGHFTQQETQAPRTVSKEVGGRSKQEAGLQIPERAKQPASGENTESTEVALLFHEAKPESSEPPMAEVSSAEKSPSEASSRENTQKIEEDLSVETKEPEEIRSTSGKANVKPSQDQYQSETLATERSAKDDEWPLIDWEKEKVDALEQTPQSSPEAVAAPFEPDESAEAIKAKANMGPQGQASEAKLATPEEQLAPSTEEPRTELILEAAREHTLDDSISGKQAMGDTGSVSQKQSKIASIFPSLERGSFRRPITTKSSESVKDGAEDETNDQGASRGDAMQVSEAPIAATYGKDNNHIANPFMASERTTTATLEGLPGETTVHDIQMPVASRLVQGNHKNTEDVLYTEAESTETDSLAREIPLYDPTPIHEQPSTFISSSSNDMCIDRQASPGSLRQLGRSPSIQGTFDPSPRPKPSEEVTPPAQPNSTLPSSAFGVPSVVDRGAISPPRTPLQPIAEHEPVDRTRTPIGVMHQEQGTPCLEMKPEHVLPPPETLIRKFTDNALARQAWPTLDKDGDQDFHIRKRGSARSIDHEWPTGAIQTPERGVPILRPSSMGSIKSVHSAHSQRSLRRMDRSASGDLRTASQAQTGARQSSRSPQPPPVEPPPSDFNIEHIASSSSYDPVTDKGKRPLRDMANVYEGWGETPNSPRSPSRPPSIRHRRSMQHLQELETRLDQLASENRLLVAAREAAEDKLRSASVARRKSDHALNERAADLRDREIEVEQLKNSVEWLQKEVSRLTEENEGLTVANSNITVAHAAEIQTIRASSNRELDDLRLQNQQLSNEMQDRVRKEIDAALAQKNMELRRLREDLESARDKVKELQQQIAASMQDSVLVFRDEDYFDAACQKLCGHVQQWVLRFSKHSDLRRCRKLDDIQDEKIADRFENAILDGSDADIYLSDRVRRRDVFMSVVMTMVWEFIFTRYLFGMDREQRQKLKSLEKQLGEVGSRGAVHRWRATTLSLLSKRPAFSRQRQNDTEAVALEIFETLSRLLPPPSNVEPQLLESLRKVLRVAVNLSIEMRTQLAEYIMLPPLQPEYDTNGDLARQVYFNASLMNERSGETTSNEELESQQAVVRVVLFPLVVKKGNDAGEGEDEVVVCPAQVLVARSPKDKKVTRMLSGDRMSLDGTRSIHSIAPSSTMDMSNVI</sequence>
<feature type="compositionally biased region" description="Polar residues" evidence="1">
    <location>
        <begin position="4504"/>
        <end position="4514"/>
    </location>
</feature>
<feature type="compositionally biased region" description="Basic and acidic residues" evidence="1">
    <location>
        <begin position="4416"/>
        <end position="4427"/>
    </location>
</feature>
<feature type="compositionally biased region" description="Basic and acidic residues" evidence="1">
    <location>
        <begin position="4657"/>
        <end position="4680"/>
    </location>
</feature>
<feature type="compositionally biased region" description="Basic and acidic residues" evidence="1">
    <location>
        <begin position="4704"/>
        <end position="4723"/>
    </location>
</feature>
<dbReference type="PANTHER" id="PTHR40641:SF2">
    <property type="entry name" value="INVOLUCRIN REPEAT PROTEIN"/>
    <property type="match status" value="1"/>
</dbReference>
<feature type="compositionally biased region" description="Low complexity" evidence="1">
    <location>
        <begin position="3958"/>
        <end position="3970"/>
    </location>
</feature>
<feature type="region of interest" description="Disordered" evidence="1">
    <location>
        <begin position="408"/>
        <end position="452"/>
    </location>
</feature>
<comment type="caution">
    <text evidence="2">The sequence shown here is derived from an EMBL/GenBank/DDBJ whole genome shotgun (WGS) entry which is preliminary data.</text>
</comment>
<feature type="compositionally biased region" description="Basic residues" evidence="1">
    <location>
        <begin position="3940"/>
        <end position="3953"/>
    </location>
</feature>
<feature type="region of interest" description="Disordered" evidence="1">
    <location>
        <begin position="4489"/>
        <end position="4780"/>
    </location>
</feature>
<feature type="region of interest" description="Disordered" evidence="1">
    <location>
        <begin position="529"/>
        <end position="572"/>
    </location>
</feature>
<feature type="compositionally biased region" description="Polar residues" evidence="1">
    <location>
        <begin position="2817"/>
        <end position="2837"/>
    </location>
</feature>
<reference evidence="2 3" key="1">
    <citation type="submission" date="2015-02" db="EMBL/GenBank/DDBJ databases">
        <title>Draft genome sequence of Aspergillus parasiticus SU-1.</title>
        <authorList>
            <person name="Yu J."/>
            <person name="Fedorova N."/>
            <person name="Yin Y."/>
            <person name="Losada L."/>
            <person name="Zafar N."/>
            <person name="Taujale R."/>
            <person name="Ehrlich K.C."/>
            <person name="Bhatnagar D."/>
            <person name="Cleveland T.E."/>
            <person name="Bennett J.W."/>
            <person name="Nierman W.C."/>
        </authorList>
    </citation>
    <scope>NUCLEOTIDE SEQUENCE [LARGE SCALE GENOMIC DNA]</scope>
    <source>
        <strain evidence="3">ATCC 56775 / NRRL 5862 / SRRC 143 / SU-1</strain>
    </source>
</reference>
<feature type="compositionally biased region" description="Basic and acidic residues" evidence="1">
    <location>
        <begin position="4154"/>
        <end position="4173"/>
    </location>
</feature>
<feature type="compositionally biased region" description="Polar residues" evidence="1">
    <location>
        <begin position="3003"/>
        <end position="3015"/>
    </location>
</feature>
<feature type="compositionally biased region" description="Polar residues" evidence="1">
    <location>
        <begin position="604"/>
        <end position="618"/>
    </location>
</feature>
<feature type="region of interest" description="Disordered" evidence="1">
    <location>
        <begin position="3743"/>
        <end position="4471"/>
    </location>
</feature>
<feature type="compositionally biased region" description="Basic and acidic residues" evidence="1">
    <location>
        <begin position="2592"/>
        <end position="2611"/>
    </location>
</feature>
<feature type="compositionally biased region" description="Polar residues" evidence="1">
    <location>
        <begin position="411"/>
        <end position="427"/>
    </location>
</feature>
<organism evidence="2 3">
    <name type="scientific">Aspergillus parasiticus (strain ATCC 56775 / NRRL 5862 / SRRC 143 / SU-1)</name>
    <dbReference type="NCBI Taxonomy" id="1403190"/>
    <lineage>
        <taxon>Eukaryota</taxon>
        <taxon>Fungi</taxon>
        <taxon>Dikarya</taxon>
        <taxon>Ascomycota</taxon>
        <taxon>Pezizomycotina</taxon>
        <taxon>Eurotiomycetes</taxon>
        <taxon>Eurotiomycetidae</taxon>
        <taxon>Eurotiales</taxon>
        <taxon>Aspergillaceae</taxon>
        <taxon>Aspergillus</taxon>
        <taxon>Aspergillus subgen. Circumdati</taxon>
    </lineage>
</organism>
<feature type="compositionally biased region" description="Basic residues" evidence="1">
    <location>
        <begin position="3816"/>
        <end position="3828"/>
    </location>
</feature>
<feature type="region of interest" description="Disordered" evidence="1">
    <location>
        <begin position="1"/>
        <end position="389"/>
    </location>
</feature>
<feature type="compositionally biased region" description="Basic and acidic residues" evidence="1">
    <location>
        <begin position="5203"/>
        <end position="5212"/>
    </location>
</feature>
<feature type="compositionally biased region" description="Basic and acidic residues" evidence="1">
    <location>
        <begin position="86"/>
        <end position="115"/>
    </location>
</feature>
<feature type="compositionally biased region" description="Polar residues" evidence="1">
    <location>
        <begin position="4681"/>
        <end position="4702"/>
    </location>
</feature>
<feature type="compositionally biased region" description="Basic and acidic residues" evidence="1">
    <location>
        <begin position="2838"/>
        <end position="2857"/>
    </location>
</feature>
<feature type="region of interest" description="Disordered" evidence="1">
    <location>
        <begin position="1898"/>
        <end position="1926"/>
    </location>
</feature>
<feature type="compositionally biased region" description="Polar residues" evidence="1">
    <location>
        <begin position="2234"/>
        <end position="2244"/>
    </location>
</feature>
<feature type="compositionally biased region" description="Basic and acidic residues" evidence="1">
    <location>
        <begin position="133"/>
        <end position="144"/>
    </location>
</feature>
<accession>A0A0F0I6D7</accession>
<dbReference type="InterPro" id="IPR053268">
    <property type="entry name" value="Woronin_anchor"/>
</dbReference>
<feature type="compositionally biased region" description="Basic and acidic residues" evidence="1">
    <location>
        <begin position="1170"/>
        <end position="1188"/>
    </location>
</feature>
<feature type="region of interest" description="Disordered" evidence="1">
    <location>
        <begin position="1052"/>
        <end position="1227"/>
    </location>
</feature>
<feature type="compositionally biased region" description="Basic residues" evidence="1">
    <location>
        <begin position="2314"/>
        <end position="2325"/>
    </location>
</feature>
<feature type="compositionally biased region" description="Low complexity" evidence="1">
    <location>
        <begin position="4330"/>
        <end position="4339"/>
    </location>
</feature>
<feature type="compositionally biased region" description="Basic and acidic residues" evidence="1">
    <location>
        <begin position="1074"/>
        <end position="1140"/>
    </location>
</feature>
<feature type="compositionally biased region" description="Basic residues" evidence="1">
    <location>
        <begin position="4440"/>
        <end position="4453"/>
    </location>
</feature>
<feature type="compositionally biased region" description="Acidic residues" evidence="1">
    <location>
        <begin position="3382"/>
        <end position="3392"/>
    </location>
</feature>
<dbReference type="EMBL" id="JZEE01000674">
    <property type="protein sequence ID" value="KJK61518.1"/>
    <property type="molecule type" value="Genomic_DNA"/>
</dbReference>
<feature type="compositionally biased region" description="Basic residues" evidence="1">
    <location>
        <begin position="534"/>
        <end position="545"/>
    </location>
</feature>
<feature type="compositionally biased region" description="Polar residues" evidence="1">
    <location>
        <begin position="4239"/>
        <end position="4264"/>
    </location>
</feature>
<feature type="compositionally biased region" description="Basic and acidic residues" evidence="1">
    <location>
        <begin position="2882"/>
        <end position="2899"/>
    </location>
</feature>
<feature type="region of interest" description="Disordered" evidence="1">
    <location>
        <begin position="1492"/>
        <end position="1883"/>
    </location>
</feature>
<feature type="compositionally biased region" description="Low complexity" evidence="1">
    <location>
        <begin position="241"/>
        <end position="253"/>
    </location>
</feature>
<feature type="compositionally biased region" description="Polar residues" evidence="1">
    <location>
        <begin position="2732"/>
        <end position="2748"/>
    </location>
</feature>
<protein>
    <submittedName>
        <fullName evidence="2">Chromosome segregation protein SMC common bacterial type</fullName>
    </submittedName>
</protein>
<feature type="compositionally biased region" description="Polar residues" evidence="1">
    <location>
        <begin position="3406"/>
        <end position="3422"/>
    </location>
</feature>
<feature type="region of interest" description="Disordered" evidence="1">
    <location>
        <begin position="914"/>
        <end position="953"/>
    </location>
</feature>
<feature type="compositionally biased region" description="Polar residues" evidence="1">
    <location>
        <begin position="4047"/>
        <end position="4068"/>
    </location>
</feature>
<feature type="compositionally biased region" description="Polar residues" evidence="1">
    <location>
        <begin position="4582"/>
        <end position="4591"/>
    </location>
</feature>
<feature type="region of interest" description="Disordered" evidence="1">
    <location>
        <begin position="4792"/>
        <end position="4894"/>
    </location>
</feature>
<feature type="compositionally biased region" description="Polar residues" evidence="1">
    <location>
        <begin position="3792"/>
        <end position="3804"/>
    </location>
</feature>
<feature type="region of interest" description="Disordered" evidence="1">
    <location>
        <begin position="5104"/>
        <end position="5240"/>
    </location>
</feature>
<dbReference type="PANTHER" id="PTHR40641">
    <property type="entry name" value="INVOLUCRIN REPEAT PROTEIN (AFU_ORTHOLOGUE AFUA_2G08060)"/>
    <property type="match status" value="1"/>
</dbReference>
<feature type="compositionally biased region" description="Basic and acidic residues" evidence="1">
    <location>
        <begin position="1340"/>
        <end position="1349"/>
    </location>
</feature>
<feature type="region of interest" description="Disordered" evidence="1">
    <location>
        <begin position="2191"/>
        <end position="2409"/>
    </location>
</feature>
<feature type="region of interest" description="Disordered" evidence="1">
    <location>
        <begin position="2687"/>
        <end position="2713"/>
    </location>
</feature>
<feature type="compositionally biased region" description="Low complexity" evidence="1">
    <location>
        <begin position="736"/>
        <end position="751"/>
    </location>
</feature>
<feature type="compositionally biased region" description="Basic and acidic residues" evidence="1">
    <location>
        <begin position="634"/>
        <end position="646"/>
    </location>
</feature>
<feature type="region of interest" description="Disordered" evidence="1">
    <location>
        <begin position="1947"/>
        <end position="1968"/>
    </location>
</feature>
<feature type="region of interest" description="Disordered" evidence="1">
    <location>
        <begin position="4943"/>
        <end position="5035"/>
    </location>
</feature>
<feature type="compositionally biased region" description="Basic and acidic residues" evidence="1">
    <location>
        <begin position="2768"/>
        <end position="2777"/>
    </location>
</feature>
<feature type="compositionally biased region" description="Basic and acidic residues" evidence="1">
    <location>
        <begin position="2283"/>
        <end position="2294"/>
    </location>
</feature>
<feature type="compositionally biased region" description="Polar residues" evidence="1">
    <location>
        <begin position="2253"/>
        <end position="2262"/>
    </location>
</feature>
<feature type="compositionally biased region" description="Basic residues" evidence="1">
    <location>
        <begin position="1612"/>
        <end position="1622"/>
    </location>
</feature>
<evidence type="ECO:0000256" key="1">
    <source>
        <dbReference type="SAM" id="MobiDB-lite"/>
    </source>
</evidence>
<feature type="compositionally biased region" description="Low complexity" evidence="1">
    <location>
        <begin position="351"/>
        <end position="361"/>
    </location>
</feature>
<feature type="compositionally biased region" description="Polar residues" evidence="1">
    <location>
        <begin position="2457"/>
        <end position="2475"/>
    </location>
</feature>
<feature type="compositionally biased region" description="Polar residues" evidence="1">
    <location>
        <begin position="914"/>
        <end position="927"/>
    </location>
</feature>
<feature type="compositionally biased region" description="Low complexity" evidence="1">
    <location>
        <begin position="4644"/>
        <end position="4656"/>
    </location>
</feature>
<feature type="compositionally biased region" description="Low complexity" evidence="1">
    <location>
        <begin position="1677"/>
        <end position="1687"/>
    </location>
</feature>
<feature type="compositionally biased region" description="Basic residues" evidence="1">
    <location>
        <begin position="872"/>
        <end position="883"/>
    </location>
</feature>
<name>A0A0F0I6D7_ASPPU</name>
<feature type="compositionally biased region" description="Basic and acidic residues" evidence="1">
    <location>
        <begin position="1723"/>
        <end position="1733"/>
    </location>
</feature>
<gene>
    <name evidence="2" type="ORF">P875_00042243</name>
</gene>
<feature type="region of interest" description="Disordered" evidence="1">
    <location>
        <begin position="599"/>
        <end position="775"/>
    </location>
</feature>
<feature type="compositionally biased region" description="Basic residues" evidence="1">
    <location>
        <begin position="3156"/>
        <end position="3168"/>
    </location>
</feature>
<feature type="compositionally biased region" description="Polar residues" evidence="1">
    <location>
        <begin position="3651"/>
        <end position="3666"/>
    </location>
</feature>
<feature type="compositionally biased region" description="Polar residues" evidence="1">
    <location>
        <begin position="4142"/>
        <end position="4152"/>
    </location>
</feature>
<feature type="compositionally biased region" description="Basic and acidic residues" evidence="1">
    <location>
        <begin position="3295"/>
        <end position="3326"/>
    </location>
</feature>
<feature type="compositionally biased region" description="Basic residues" evidence="1">
    <location>
        <begin position="3067"/>
        <end position="3077"/>
    </location>
</feature>
<dbReference type="OrthoDB" id="5365701at2759"/>
<feature type="compositionally biased region" description="Basic residues" evidence="1">
    <location>
        <begin position="2945"/>
        <end position="2955"/>
    </location>
</feature>
<feature type="compositionally biased region" description="Basic and acidic residues" evidence="1">
    <location>
        <begin position="41"/>
        <end position="50"/>
    </location>
</feature>
<dbReference type="Proteomes" id="UP000033540">
    <property type="component" value="Unassembled WGS sequence"/>
</dbReference>
<feature type="compositionally biased region" description="Polar residues" evidence="1">
    <location>
        <begin position="3024"/>
        <end position="3039"/>
    </location>
</feature>
<feature type="compositionally biased region" description="Basic and acidic residues" evidence="1">
    <location>
        <begin position="1701"/>
        <end position="1717"/>
    </location>
</feature>
<feature type="compositionally biased region" description="Pro residues" evidence="1">
    <location>
        <begin position="5177"/>
        <end position="5187"/>
    </location>
</feature>
<feature type="compositionally biased region" description="Pro residues" evidence="1">
    <location>
        <begin position="320"/>
        <end position="330"/>
    </location>
</feature>
<evidence type="ECO:0000313" key="3">
    <source>
        <dbReference type="Proteomes" id="UP000033540"/>
    </source>
</evidence>
<feature type="compositionally biased region" description="Low complexity" evidence="1">
    <location>
        <begin position="10"/>
        <end position="23"/>
    </location>
</feature>
<feature type="compositionally biased region" description="Basic residues" evidence="1">
    <location>
        <begin position="3488"/>
        <end position="3500"/>
    </location>
</feature>
<feature type="region of interest" description="Disordered" evidence="1">
    <location>
        <begin position="2433"/>
        <end position="2672"/>
    </location>
</feature>
<feature type="compositionally biased region" description="Basic and acidic residues" evidence="1">
    <location>
        <begin position="800"/>
        <end position="811"/>
    </location>
</feature>
<feature type="compositionally biased region" description="Basic and acidic residues" evidence="1">
    <location>
        <begin position="3692"/>
        <end position="3703"/>
    </location>
</feature>
<feature type="compositionally biased region" description="Basic residues" evidence="1">
    <location>
        <begin position="3593"/>
        <end position="3605"/>
    </location>
</feature>
<feature type="region of interest" description="Disordered" evidence="1">
    <location>
        <begin position="2105"/>
        <end position="2173"/>
    </location>
</feature>
<feature type="compositionally biased region" description="Polar residues" evidence="1">
    <location>
        <begin position="2616"/>
        <end position="2631"/>
    </location>
</feature>
<feature type="compositionally biased region" description="Basic and acidic residues" evidence="1">
    <location>
        <begin position="1639"/>
        <end position="1659"/>
    </location>
</feature>
<feature type="compositionally biased region" description="Basic residues" evidence="1">
    <location>
        <begin position="724"/>
        <end position="734"/>
    </location>
</feature>
<feature type="compositionally biased region" description="Low complexity" evidence="1">
    <location>
        <begin position="833"/>
        <end position="865"/>
    </location>
</feature>
<feature type="region of interest" description="Disordered" evidence="1">
    <location>
        <begin position="787"/>
        <end position="895"/>
    </location>
</feature>
<feature type="compositionally biased region" description="Basic and acidic residues" evidence="1">
    <location>
        <begin position="4593"/>
        <end position="4603"/>
    </location>
</feature>
<feature type="compositionally biased region" description="Basic and acidic residues" evidence="1">
    <location>
        <begin position="1521"/>
        <end position="1536"/>
    </location>
</feature>
<feature type="compositionally biased region" description="Polar residues" evidence="1">
    <location>
        <begin position="367"/>
        <end position="379"/>
    </location>
</feature>
<feature type="compositionally biased region" description="Basic and acidic residues" evidence="1">
    <location>
        <begin position="2694"/>
        <end position="2705"/>
    </location>
</feature>
<feature type="compositionally biased region" description="Basic residues" evidence="1">
    <location>
        <begin position="680"/>
        <end position="692"/>
    </location>
</feature>